<evidence type="ECO:0000313" key="2">
    <source>
        <dbReference type="Proteomes" id="UP000004506"/>
    </source>
</evidence>
<dbReference type="AlphaFoldDB" id="A0AA87CUJ3"/>
<sequence>MIDVKTIRNNLFLLLHCKYIHYYFICLIEHGSNINAMINTHTNLNLRL</sequence>
<protein>
    <submittedName>
        <fullName evidence="1">Uncharacterized protein</fullName>
    </submittedName>
</protein>
<organism evidence="1 2">
    <name type="scientific">Providencia stuartii ATCC 25827</name>
    <dbReference type="NCBI Taxonomy" id="471874"/>
    <lineage>
        <taxon>Bacteria</taxon>
        <taxon>Pseudomonadati</taxon>
        <taxon>Pseudomonadota</taxon>
        <taxon>Gammaproteobacteria</taxon>
        <taxon>Enterobacterales</taxon>
        <taxon>Morganellaceae</taxon>
        <taxon>Providencia</taxon>
    </lineage>
</organism>
<dbReference type="Proteomes" id="UP000004506">
    <property type="component" value="Unassembled WGS sequence"/>
</dbReference>
<dbReference type="EMBL" id="ABJD02000101">
    <property type="protein sequence ID" value="EDU59688.1"/>
    <property type="molecule type" value="Genomic_DNA"/>
</dbReference>
<comment type="caution">
    <text evidence="1">The sequence shown here is derived from an EMBL/GenBank/DDBJ whole genome shotgun (WGS) entry which is preliminary data.</text>
</comment>
<reference evidence="1 2" key="3">
    <citation type="submission" date="2008-05" db="EMBL/GenBank/DDBJ databases">
        <authorList>
            <person name="Fulton L."/>
            <person name="Clifton S."/>
            <person name="Fulton B."/>
            <person name="Xu J."/>
            <person name="Minx P."/>
            <person name="Pepin K.H."/>
            <person name="Johnson M."/>
            <person name="Thiruvilangam P."/>
            <person name="Bhonagiri V."/>
            <person name="Nash W.E."/>
            <person name="Mardis E.R."/>
            <person name="Wilson R.K."/>
        </authorList>
    </citation>
    <scope>NUCLEOTIDE SEQUENCE [LARGE SCALE GENOMIC DNA]</scope>
    <source>
        <strain evidence="1 2">ATCC 25827</strain>
    </source>
</reference>
<reference evidence="2" key="1">
    <citation type="submission" date="2008-04" db="EMBL/GenBank/DDBJ databases">
        <title>Draft genome sequence of Providencia stuartii (ATCC 25827).</title>
        <authorList>
            <person name="Sudarsanam P."/>
            <person name="Ley R."/>
            <person name="Guruge J."/>
            <person name="Turnbaugh P.J."/>
            <person name="Mahowald M."/>
            <person name="Liep D."/>
            <person name="Gordon J."/>
        </authorList>
    </citation>
    <scope>NUCLEOTIDE SEQUENCE [LARGE SCALE GENOMIC DNA]</scope>
    <source>
        <strain evidence="2">ATCC 25827</strain>
    </source>
</reference>
<name>A0AA87CUJ3_PROST</name>
<gene>
    <name evidence="1" type="ORF">PROSTU_02879</name>
</gene>
<reference evidence="2" key="2">
    <citation type="submission" date="2008-04" db="EMBL/GenBank/DDBJ databases">
        <title>Draft genome sequence of Providencia stuartii(ATCC 25827).</title>
        <authorList>
            <person name="Sudarsanam P."/>
            <person name="Ley R."/>
            <person name="Guruge J."/>
            <person name="Turnbaugh P.J."/>
            <person name="Mahowald M."/>
            <person name="Liep D."/>
            <person name="Gordon J."/>
        </authorList>
    </citation>
    <scope>NUCLEOTIDE SEQUENCE [LARGE SCALE GENOMIC DNA]</scope>
    <source>
        <strain evidence="2">ATCC 25827</strain>
    </source>
</reference>
<accession>A0AA87CUJ3</accession>
<proteinExistence type="predicted"/>
<evidence type="ECO:0000313" key="1">
    <source>
        <dbReference type="EMBL" id="EDU59688.1"/>
    </source>
</evidence>